<keyword evidence="3" id="KW-1185">Reference proteome</keyword>
<proteinExistence type="predicted"/>
<feature type="region of interest" description="Disordered" evidence="1">
    <location>
        <begin position="75"/>
        <end position="161"/>
    </location>
</feature>
<evidence type="ECO:0000313" key="2">
    <source>
        <dbReference type="EMBL" id="MFB9071211.1"/>
    </source>
</evidence>
<comment type="caution">
    <text evidence="2">The sequence shown here is derived from an EMBL/GenBank/DDBJ whole genome shotgun (WGS) entry which is preliminary data.</text>
</comment>
<accession>A0ABV5FX20</accession>
<reference evidence="2 3" key="1">
    <citation type="submission" date="2024-09" db="EMBL/GenBank/DDBJ databases">
        <authorList>
            <person name="Sun Q."/>
            <person name="Mori K."/>
        </authorList>
    </citation>
    <scope>NUCLEOTIDE SEQUENCE [LARGE SCALE GENOMIC DNA]</scope>
    <source>
        <strain evidence="2 3">CCM 7609</strain>
    </source>
</reference>
<feature type="compositionally biased region" description="Basic residues" evidence="1">
    <location>
        <begin position="152"/>
        <end position="161"/>
    </location>
</feature>
<feature type="region of interest" description="Disordered" evidence="1">
    <location>
        <begin position="14"/>
        <end position="47"/>
    </location>
</feature>
<feature type="compositionally biased region" description="Gly residues" evidence="1">
    <location>
        <begin position="14"/>
        <end position="24"/>
    </location>
</feature>
<gene>
    <name evidence="2" type="ORF">ACFFX0_08385</name>
</gene>
<name>A0ABV5FX20_9MICC</name>
<organism evidence="2 3">
    <name type="scientific">Citricoccus parietis</name>
    <dbReference type="NCBI Taxonomy" id="592307"/>
    <lineage>
        <taxon>Bacteria</taxon>
        <taxon>Bacillati</taxon>
        <taxon>Actinomycetota</taxon>
        <taxon>Actinomycetes</taxon>
        <taxon>Micrococcales</taxon>
        <taxon>Micrococcaceae</taxon>
        <taxon>Citricoccus</taxon>
    </lineage>
</organism>
<evidence type="ECO:0000313" key="3">
    <source>
        <dbReference type="Proteomes" id="UP001589575"/>
    </source>
</evidence>
<dbReference type="Proteomes" id="UP001589575">
    <property type="component" value="Unassembled WGS sequence"/>
</dbReference>
<feature type="compositionally biased region" description="Basic residues" evidence="1">
    <location>
        <begin position="124"/>
        <end position="133"/>
    </location>
</feature>
<evidence type="ECO:0000256" key="1">
    <source>
        <dbReference type="SAM" id="MobiDB-lite"/>
    </source>
</evidence>
<protein>
    <submittedName>
        <fullName evidence="2">Uncharacterized protein</fullName>
    </submittedName>
</protein>
<feature type="compositionally biased region" description="Basic and acidic residues" evidence="1">
    <location>
        <begin position="134"/>
        <end position="151"/>
    </location>
</feature>
<dbReference type="EMBL" id="JBHMFI010000001">
    <property type="protein sequence ID" value="MFB9071211.1"/>
    <property type="molecule type" value="Genomic_DNA"/>
</dbReference>
<sequence length="161" mass="17437">MGLPDGLSVVRAGVGRGGGHGGGPLIVTTNHGEEGARVSRSHRTAHRSEGVRDLQAVRFDEGAEAWCEVMTSATLTSHVLTEPPPSVLGGDCRRSRPVPVTPSSASRPFRLPTSVKAPPASPFRPRHPRRRRSDRPVRDQQEALRAAEHGHPKGHRHHEHP</sequence>